<evidence type="ECO:0000256" key="4">
    <source>
        <dbReference type="ARBA" id="ARBA00023136"/>
    </source>
</evidence>
<dbReference type="GO" id="GO:0015179">
    <property type="term" value="F:L-amino acid transmembrane transporter activity"/>
    <property type="evidence" value="ECO:0007669"/>
    <property type="project" value="TreeGrafter"/>
</dbReference>
<protein>
    <submittedName>
        <fullName evidence="7">Slc36a-1</fullName>
    </submittedName>
</protein>
<feature type="transmembrane region" description="Helical" evidence="5">
    <location>
        <begin position="416"/>
        <end position="442"/>
    </location>
</feature>
<dbReference type="PANTHER" id="PTHR22950">
    <property type="entry name" value="AMINO ACID TRANSPORTER"/>
    <property type="match status" value="1"/>
</dbReference>
<evidence type="ECO:0000256" key="1">
    <source>
        <dbReference type="ARBA" id="ARBA00004141"/>
    </source>
</evidence>
<name>A0A0H3YJI9_SCHMD</name>
<proteinExistence type="evidence at transcript level"/>
<comment type="subcellular location">
    <subcellularLocation>
        <location evidence="1">Membrane</location>
        <topology evidence="1">Multi-pass membrane protein</topology>
    </subcellularLocation>
</comment>
<feature type="transmembrane region" description="Helical" evidence="5">
    <location>
        <begin position="346"/>
        <end position="369"/>
    </location>
</feature>
<dbReference type="Pfam" id="PF01490">
    <property type="entry name" value="Aa_trans"/>
    <property type="match status" value="1"/>
</dbReference>
<organism evidence="7">
    <name type="scientific">Schmidtea mediterranea</name>
    <name type="common">Freshwater planarian flatworm</name>
    <dbReference type="NCBI Taxonomy" id="79327"/>
    <lineage>
        <taxon>Eukaryota</taxon>
        <taxon>Metazoa</taxon>
        <taxon>Spiralia</taxon>
        <taxon>Lophotrochozoa</taxon>
        <taxon>Platyhelminthes</taxon>
        <taxon>Rhabditophora</taxon>
        <taxon>Seriata</taxon>
        <taxon>Tricladida</taxon>
        <taxon>Continenticola</taxon>
        <taxon>Geoplanoidea</taxon>
        <taxon>Dugesiidae</taxon>
        <taxon>Schmidtea</taxon>
    </lineage>
</organism>
<gene>
    <name evidence="7" type="primary">slc36a-1</name>
</gene>
<dbReference type="GO" id="GO:0005774">
    <property type="term" value="C:vacuolar membrane"/>
    <property type="evidence" value="ECO:0007669"/>
    <property type="project" value="TreeGrafter"/>
</dbReference>
<evidence type="ECO:0000259" key="6">
    <source>
        <dbReference type="Pfam" id="PF01490"/>
    </source>
</evidence>
<feature type="transmembrane region" description="Helical" evidence="5">
    <location>
        <begin position="204"/>
        <end position="223"/>
    </location>
</feature>
<dbReference type="PANTHER" id="PTHR22950:SF349">
    <property type="entry name" value="AMINO ACID TRANSPORTER TRANSMEMBRANE DOMAIN-CONTAINING PROTEIN"/>
    <property type="match status" value="1"/>
</dbReference>
<evidence type="ECO:0000256" key="2">
    <source>
        <dbReference type="ARBA" id="ARBA00022692"/>
    </source>
</evidence>
<dbReference type="InterPro" id="IPR013057">
    <property type="entry name" value="AA_transpt_TM"/>
</dbReference>
<dbReference type="EMBL" id="KT163704">
    <property type="protein sequence ID" value="AKN21654.1"/>
    <property type="molecule type" value="mRNA"/>
</dbReference>
<accession>A0A0H3YJI9</accession>
<evidence type="ECO:0000256" key="3">
    <source>
        <dbReference type="ARBA" id="ARBA00022989"/>
    </source>
</evidence>
<feature type="transmembrane region" description="Helical" evidence="5">
    <location>
        <begin position="265"/>
        <end position="284"/>
    </location>
</feature>
<keyword evidence="3 5" id="KW-1133">Transmembrane helix</keyword>
<keyword evidence="2 5" id="KW-0812">Transmembrane</keyword>
<keyword evidence="4 5" id="KW-0472">Membrane</keyword>
<feature type="transmembrane region" description="Helical" evidence="5">
    <location>
        <begin position="390"/>
        <end position="410"/>
    </location>
</feature>
<evidence type="ECO:0000313" key="7">
    <source>
        <dbReference type="EMBL" id="AKN21654.1"/>
    </source>
</evidence>
<feature type="transmembrane region" description="Helical" evidence="5">
    <location>
        <begin position="165"/>
        <end position="184"/>
    </location>
</feature>
<feature type="transmembrane region" description="Helical" evidence="5">
    <location>
        <begin position="454"/>
        <end position="476"/>
    </location>
</feature>
<reference evidence="7" key="1">
    <citation type="journal article" date="2015" name="Elife">
        <title>Stem cells and fluid flow drive cyst formation in an invertebrate excretory organ.</title>
        <authorList>
            <person name="Thi-Kim Vu H."/>
            <person name="Rink J.C."/>
            <person name="McKinney S.A."/>
            <person name="McClain M."/>
            <person name="Lakshmanaperumal N."/>
            <person name="Alexander R."/>
            <person name="Sanchez Alvarado A."/>
        </authorList>
    </citation>
    <scope>NUCLEOTIDE SEQUENCE</scope>
</reference>
<dbReference type="AlphaFoldDB" id="A0A0H3YJI9"/>
<sequence length="483" mass="54758">MFPSGLQKSQSEDNIPLLQHKTVIKPPKEQHRHTRSTYEIRKSEWSISVDDEEEDEGFNSESYAHNYVEINNLQAVIHVVKCSIGTGVLALPSALRYSGYLLGSFSILILSMINVYSMHLLLEIVENIRLKNPKKILNLDYETTVKLCFENAEEKLQKYVWVHHVLLASLSVAQIGFLSSYQIFVSENTKYIIDYYSNEQAYNMPIWQYQLIYFLVLTPLLFFKTLDKLSYFCQLANVLMGISLIISLVYCYLDPLPIQSLKAVVISDSTLLFFGIVIFSFESINIINPVENNLRDKKKMREKCGILNIAFIFVLPVYLVVGVSGYLRFGDNIASSLILSIPIDKWYFMLCKPFYILSILISYGLQGFVMHNIIWKKIEFRLGSNKVKRIIDILIRIGIGASTTILSVSIPHFDLFISLIGAFSGSSISLIFPAVCSSVMLYSNKTGKFWRARLVVNGVIVGVGIIGCCLGTYSSIVSINRVI</sequence>
<evidence type="ECO:0000256" key="5">
    <source>
        <dbReference type="SAM" id="Phobius"/>
    </source>
</evidence>
<feature type="transmembrane region" description="Helical" evidence="5">
    <location>
        <begin position="100"/>
        <end position="122"/>
    </location>
</feature>
<feature type="transmembrane region" description="Helical" evidence="5">
    <location>
        <begin position="235"/>
        <end position="253"/>
    </location>
</feature>
<feature type="domain" description="Amino acid transporter transmembrane" evidence="6">
    <location>
        <begin position="70"/>
        <end position="476"/>
    </location>
</feature>
<feature type="transmembrane region" description="Helical" evidence="5">
    <location>
        <begin position="305"/>
        <end position="326"/>
    </location>
</feature>
<dbReference type="OrthoDB" id="1684102at2759"/>